<dbReference type="EMBL" id="LPWH01000070">
    <property type="protein sequence ID" value="POR00997.1"/>
    <property type="molecule type" value="Genomic_DNA"/>
</dbReference>
<accession>A0A2S4JN89</accession>
<dbReference type="InterPro" id="IPR007621">
    <property type="entry name" value="TPM_dom"/>
</dbReference>
<organism evidence="3 4">
    <name type="scientific">Alkalispirochaeta sphaeroplastigenens</name>
    <dbReference type="NCBI Taxonomy" id="1187066"/>
    <lineage>
        <taxon>Bacteria</taxon>
        <taxon>Pseudomonadati</taxon>
        <taxon>Spirochaetota</taxon>
        <taxon>Spirochaetia</taxon>
        <taxon>Spirochaetales</taxon>
        <taxon>Spirochaetaceae</taxon>
        <taxon>Alkalispirochaeta</taxon>
    </lineage>
</organism>
<dbReference type="RefSeq" id="WP_103680427.1">
    <property type="nucleotide sequence ID" value="NZ_LPWH01000070.1"/>
</dbReference>
<evidence type="ECO:0000313" key="4">
    <source>
        <dbReference type="Proteomes" id="UP000237350"/>
    </source>
</evidence>
<feature type="domain" description="TPM" evidence="2">
    <location>
        <begin position="56"/>
        <end position="180"/>
    </location>
</feature>
<protein>
    <recommendedName>
        <fullName evidence="2">TPM domain-containing protein</fullName>
    </recommendedName>
</protein>
<dbReference type="Proteomes" id="UP000237350">
    <property type="component" value="Unassembled WGS sequence"/>
</dbReference>
<dbReference type="Gene3D" id="3.10.310.50">
    <property type="match status" value="1"/>
</dbReference>
<dbReference type="AlphaFoldDB" id="A0A2S4JN89"/>
<keyword evidence="1" id="KW-1133">Transmembrane helix</keyword>
<keyword evidence="1" id="KW-0472">Membrane</keyword>
<sequence>MNIGGRRVAPSLSARLLGLLSWILLSLVFPGGGFLPGGPVLGAQVRDSLPSPRGYVSDFAGVIPGDTARQIEQIARAVADRTDAEIALVTVKSFGDLGFATVGDLGIALADAWGVGGAGSDRGVILILAVQERQIRLEVGYGLEGILPDGRAGAIIDQVLVPAFQRGRYGEGFLDATRVLAGIIGQETGVDLSDAGASTARPPERAPAPASGGNEAGQILVLVLVFFLFGGGRFIFWPLVFGRFRRGFYGGGFGSQYRGYQHRSSFHGSSFGGGFRGGGGFGGFGGGGFGGGGASRGF</sequence>
<evidence type="ECO:0000259" key="2">
    <source>
        <dbReference type="Pfam" id="PF04536"/>
    </source>
</evidence>
<feature type="transmembrane region" description="Helical" evidence="1">
    <location>
        <begin position="219"/>
        <end position="240"/>
    </location>
</feature>
<dbReference type="OrthoDB" id="9810918at2"/>
<proteinExistence type="predicted"/>
<keyword evidence="1" id="KW-0812">Transmembrane</keyword>
<dbReference type="Pfam" id="PF04536">
    <property type="entry name" value="TPM_phosphatase"/>
    <property type="match status" value="1"/>
</dbReference>
<reference evidence="4" key="1">
    <citation type="submission" date="2015-12" db="EMBL/GenBank/DDBJ databases">
        <authorList>
            <person name="Lodha T.D."/>
            <person name="Chintalapati S."/>
            <person name="Chintalapati V.R."/>
            <person name="Sravanthi T."/>
        </authorList>
    </citation>
    <scope>NUCLEOTIDE SEQUENCE [LARGE SCALE GENOMIC DNA]</scope>
    <source>
        <strain evidence="4">JC133</strain>
    </source>
</reference>
<gene>
    <name evidence="3" type="ORF">AU468_09015</name>
</gene>
<evidence type="ECO:0000313" key="3">
    <source>
        <dbReference type="EMBL" id="POR00997.1"/>
    </source>
</evidence>
<dbReference type="PANTHER" id="PTHR30373:SF2">
    <property type="entry name" value="UPF0603 PROTEIN YGCG"/>
    <property type="match status" value="1"/>
</dbReference>
<evidence type="ECO:0000256" key="1">
    <source>
        <dbReference type="SAM" id="Phobius"/>
    </source>
</evidence>
<dbReference type="PANTHER" id="PTHR30373">
    <property type="entry name" value="UPF0603 PROTEIN YGCG"/>
    <property type="match status" value="1"/>
</dbReference>
<comment type="caution">
    <text evidence="3">The sequence shown here is derived from an EMBL/GenBank/DDBJ whole genome shotgun (WGS) entry which is preliminary data.</text>
</comment>
<name>A0A2S4JN89_9SPIO</name>
<keyword evidence="4" id="KW-1185">Reference proteome</keyword>